<comment type="caution">
    <text evidence="3">The sequence shown here is derived from an EMBL/GenBank/DDBJ whole genome shotgun (WGS) entry which is preliminary data.</text>
</comment>
<evidence type="ECO:0000313" key="4">
    <source>
        <dbReference type="Proteomes" id="UP000717364"/>
    </source>
</evidence>
<reference evidence="3" key="1">
    <citation type="submission" date="2020-11" db="EMBL/GenBank/DDBJ databases">
        <authorList>
            <person name="Konstantinou D."/>
            <person name="Gkelis S."/>
            <person name="Popin R."/>
            <person name="Fewer D."/>
            <person name="Sivonen K."/>
        </authorList>
    </citation>
    <scope>NUCLEOTIDE SEQUENCE</scope>
    <source>
        <strain evidence="3">TAU-MAC 1115</strain>
    </source>
</reference>
<name>A0A947GSE3_9CYAN</name>
<proteinExistence type="predicted"/>
<feature type="region of interest" description="Disordered" evidence="1">
    <location>
        <begin position="353"/>
        <end position="378"/>
    </location>
</feature>
<dbReference type="InterPro" id="IPR002104">
    <property type="entry name" value="Integrase_catalytic"/>
</dbReference>
<dbReference type="AlphaFoldDB" id="A0A947GSE3"/>
<evidence type="ECO:0000313" key="3">
    <source>
        <dbReference type="EMBL" id="MBT9317906.1"/>
    </source>
</evidence>
<gene>
    <name evidence="3" type="ORF">IXB50_21030</name>
</gene>
<dbReference type="PROSITE" id="PS51898">
    <property type="entry name" value="TYR_RECOMBINASE"/>
    <property type="match status" value="1"/>
</dbReference>
<keyword evidence="4" id="KW-1185">Reference proteome</keyword>
<dbReference type="GO" id="GO:0015074">
    <property type="term" value="P:DNA integration"/>
    <property type="evidence" value="ECO:0007669"/>
    <property type="project" value="InterPro"/>
</dbReference>
<evidence type="ECO:0000259" key="2">
    <source>
        <dbReference type="PROSITE" id="PS51898"/>
    </source>
</evidence>
<feature type="compositionally biased region" description="Basic and acidic residues" evidence="1">
    <location>
        <begin position="366"/>
        <end position="378"/>
    </location>
</feature>
<dbReference type="RefSeq" id="WP_216867708.1">
    <property type="nucleotide sequence ID" value="NZ_JADOES010000065.1"/>
</dbReference>
<dbReference type="Proteomes" id="UP000717364">
    <property type="component" value="Unassembled WGS sequence"/>
</dbReference>
<accession>A0A947GSE3</accession>
<sequence>MDFEDKLVTVNERLKQARIGVAIEVHGGRLKLRATLPPKPTSTKDRPWQQRIAIGSPANLAGLRAAEKEAKLVGALLASKEFTWTRYLKPDGGQDNGPSCGVWVQQFEAHYLSNGGKETTWKGDYVKVFKQLSQDAPLTVDTLQAVILKTEPNSKSRVRACMACGALAKFAELEFDAKPLRGNYSPSRVGPRNLPEDAVIAKCREELTNRAWQWVYGMMATYGLRNHECFRLDLDDFPVVRVLENTKTGSREVWPCYPEWAEQWQLKDSLLPPIRLDRTNDKVGHSVTAYLSPKLPFKPYDLRHAWAVRTLEFGWPDALSAQQMGHSLEVHNRTYQRWISLRHHQRVYDLLVNRPDRPRPPGGRSQEAEIRSQEKVTE</sequence>
<protein>
    <submittedName>
        <fullName evidence="3">Site-specific integrase</fullName>
    </submittedName>
</protein>
<evidence type="ECO:0000256" key="1">
    <source>
        <dbReference type="SAM" id="MobiDB-lite"/>
    </source>
</evidence>
<reference evidence="3" key="2">
    <citation type="journal article" date="2021" name="Mar. Drugs">
        <title>Genome Reduction and Secondary Metabolism of the Marine Sponge-Associated Cyanobacterium Leptothoe.</title>
        <authorList>
            <person name="Konstantinou D."/>
            <person name="Popin R.V."/>
            <person name="Fewer D.P."/>
            <person name="Sivonen K."/>
            <person name="Gkelis S."/>
        </authorList>
    </citation>
    <scope>NUCLEOTIDE SEQUENCE</scope>
    <source>
        <strain evidence="3">TAU-MAC 1115</strain>
    </source>
</reference>
<organism evidence="3 4">
    <name type="scientific">Leptothoe spongobia TAU-MAC 1115</name>
    <dbReference type="NCBI Taxonomy" id="1967444"/>
    <lineage>
        <taxon>Bacteria</taxon>
        <taxon>Bacillati</taxon>
        <taxon>Cyanobacteriota</taxon>
        <taxon>Cyanophyceae</taxon>
        <taxon>Nodosilineales</taxon>
        <taxon>Cymatolegaceae</taxon>
        <taxon>Leptothoe</taxon>
        <taxon>Leptothoe spongobia</taxon>
    </lineage>
</organism>
<dbReference type="GO" id="GO:0006310">
    <property type="term" value="P:DNA recombination"/>
    <property type="evidence" value="ECO:0007669"/>
    <property type="project" value="InterPro"/>
</dbReference>
<feature type="domain" description="Tyr recombinase" evidence="2">
    <location>
        <begin position="189"/>
        <end position="349"/>
    </location>
</feature>
<dbReference type="GO" id="GO:0003677">
    <property type="term" value="F:DNA binding"/>
    <property type="evidence" value="ECO:0007669"/>
    <property type="project" value="InterPro"/>
</dbReference>
<dbReference type="EMBL" id="JADOES010000065">
    <property type="protein sequence ID" value="MBT9317906.1"/>
    <property type="molecule type" value="Genomic_DNA"/>
</dbReference>